<dbReference type="InterPro" id="IPR000402">
    <property type="entry name" value="Na/K_ATPase_sub_beta"/>
</dbReference>
<dbReference type="Pfam" id="PF00287">
    <property type="entry name" value="Na_K-ATPase"/>
    <property type="match status" value="1"/>
</dbReference>
<evidence type="ECO:0000256" key="3">
    <source>
        <dbReference type="ARBA" id="ARBA00022692"/>
    </source>
</evidence>
<dbReference type="GO" id="GO:1990573">
    <property type="term" value="P:potassium ion import across plasma membrane"/>
    <property type="evidence" value="ECO:0007669"/>
    <property type="project" value="TreeGrafter"/>
</dbReference>
<evidence type="ECO:0000313" key="7">
    <source>
        <dbReference type="WBParaSite" id="TTAC_0000317201-mRNA-1"/>
    </source>
</evidence>
<comment type="similarity">
    <text evidence="2">Belongs to the X(+)/potassium ATPases subunit beta family.</text>
</comment>
<evidence type="ECO:0000256" key="1">
    <source>
        <dbReference type="ARBA" id="ARBA00004606"/>
    </source>
</evidence>
<dbReference type="PANTHER" id="PTHR11523">
    <property type="entry name" value="SODIUM/POTASSIUM-DEPENDENT ATPASE BETA SUBUNIT"/>
    <property type="match status" value="1"/>
</dbReference>
<accession>A0A0R3WQY2</accession>
<dbReference type="Gene3D" id="2.60.40.1660">
    <property type="entry name" value="Na, k-atpase alpha subunit"/>
    <property type="match status" value="1"/>
</dbReference>
<proteinExistence type="inferred from homology"/>
<dbReference type="GO" id="GO:0001671">
    <property type="term" value="F:ATPase activator activity"/>
    <property type="evidence" value="ECO:0007669"/>
    <property type="project" value="TreeGrafter"/>
</dbReference>
<protein>
    <submittedName>
        <fullName evidence="7">Sodium/potassium-transporting ATPase subunit beta</fullName>
    </submittedName>
</protein>
<dbReference type="GO" id="GO:0030007">
    <property type="term" value="P:intracellular potassium ion homeostasis"/>
    <property type="evidence" value="ECO:0007669"/>
    <property type="project" value="TreeGrafter"/>
</dbReference>
<evidence type="ECO:0000256" key="6">
    <source>
        <dbReference type="ARBA" id="ARBA00023136"/>
    </source>
</evidence>
<name>A0A0R3WQY2_HYDTA</name>
<keyword evidence="6" id="KW-0472">Membrane</keyword>
<evidence type="ECO:0000256" key="4">
    <source>
        <dbReference type="ARBA" id="ARBA00022968"/>
    </source>
</evidence>
<evidence type="ECO:0000256" key="5">
    <source>
        <dbReference type="ARBA" id="ARBA00022989"/>
    </source>
</evidence>
<evidence type="ECO:0000256" key="2">
    <source>
        <dbReference type="ARBA" id="ARBA00005876"/>
    </source>
</evidence>
<reference evidence="7" key="1">
    <citation type="submission" date="2017-02" db="UniProtKB">
        <authorList>
            <consortium name="WormBaseParasite"/>
        </authorList>
    </citation>
    <scope>IDENTIFICATION</scope>
</reference>
<dbReference type="InterPro" id="IPR038702">
    <property type="entry name" value="Na/K_ATPase_sub_beta_sf"/>
</dbReference>
<dbReference type="STRING" id="6205.A0A0R3WQY2"/>
<comment type="subcellular location">
    <subcellularLocation>
        <location evidence="1">Membrane</location>
        <topology evidence="1">Single-pass type II membrane protein</topology>
    </subcellularLocation>
</comment>
<dbReference type="GO" id="GO:0036376">
    <property type="term" value="P:sodium ion export across plasma membrane"/>
    <property type="evidence" value="ECO:0007669"/>
    <property type="project" value="TreeGrafter"/>
</dbReference>
<organism evidence="7">
    <name type="scientific">Hydatigena taeniaeformis</name>
    <name type="common">Feline tapeworm</name>
    <name type="synonym">Taenia taeniaeformis</name>
    <dbReference type="NCBI Taxonomy" id="6205"/>
    <lineage>
        <taxon>Eukaryota</taxon>
        <taxon>Metazoa</taxon>
        <taxon>Spiralia</taxon>
        <taxon>Lophotrochozoa</taxon>
        <taxon>Platyhelminthes</taxon>
        <taxon>Cestoda</taxon>
        <taxon>Eucestoda</taxon>
        <taxon>Cyclophyllidea</taxon>
        <taxon>Taeniidae</taxon>
        <taxon>Hydatigera</taxon>
    </lineage>
</organism>
<dbReference type="AlphaFoldDB" id="A0A0R3WQY2"/>
<keyword evidence="4" id="KW-0735">Signal-anchor</keyword>
<dbReference type="GO" id="GO:0006883">
    <property type="term" value="P:intracellular sodium ion homeostasis"/>
    <property type="evidence" value="ECO:0007669"/>
    <property type="project" value="TreeGrafter"/>
</dbReference>
<keyword evidence="3" id="KW-0812">Transmembrane</keyword>
<dbReference type="GO" id="GO:0005890">
    <property type="term" value="C:sodium:potassium-exchanging ATPase complex"/>
    <property type="evidence" value="ECO:0007669"/>
    <property type="project" value="InterPro"/>
</dbReference>
<keyword evidence="5" id="KW-1133">Transmembrane helix</keyword>
<sequence>LIGLIFFVSNVVIDKKVPSLTGRQSLLDLSPGLTFLPVVDVKGTLAPFPVYDVDNKAKYDELMRKHLAGYGERTKNCDFTTGTRLLGNLYDACKFPLRLLGPCGGNPNFGQGLCIYLKMNKIFGYLPDVTENKIYVSCQATDEERSRELGSASFYPNTRYEKQTVGYFSTVAFPYLNQADYQSPLLAVTFPNMEKNVSITVSCKYLNINIDEEYKFEVVSRGIP</sequence>
<dbReference type="WBParaSite" id="TTAC_0000317201-mRNA-1">
    <property type="protein sequence ID" value="TTAC_0000317201-mRNA-1"/>
    <property type="gene ID" value="TTAC_0000317201"/>
</dbReference>
<dbReference type="PANTHER" id="PTHR11523:SF28">
    <property type="entry name" value="NA_K-ATPASE BETA SUBUNIT ISOFORM 4-RELATED"/>
    <property type="match status" value="1"/>
</dbReference>